<sequence length="320" mass="35580">MNAIAPPPGTGLRGWEFDRPVPKHGYAWWYLDALSEDGAHGITIIAFIGTVFSPWYAWSRRWGAGDPENHCCMNVALYGRPRRWAMTDRPRSALRRGADFLRIGPSSMDWDGTALTVRIEEVTAPLPSRISGTVRLLPEAVSTRAFLLDAAGRHRWQPIAARARAEVAFDSPALRWSGPAYFDTNAGAAPLEADFLEWDWCRAPMPRETAVLYNAIRRDGSGQSLALRVRADGVVEDIAPPPPARLPRGFWGVARPARSEDGTARLVRSLEDAPFYTRSEIHTRLLGQEATAVHESLALDRFAALPVQVMLPVRVPRARR</sequence>
<name>A0ABT9DTU5_9PROT</name>
<evidence type="ECO:0000313" key="2">
    <source>
        <dbReference type="Proteomes" id="UP001243009"/>
    </source>
</evidence>
<comment type="caution">
    <text evidence="1">The sequence shown here is derived from an EMBL/GenBank/DDBJ whole genome shotgun (WGS) entry which is preliminary data.</text>
</comment>
<keyword evidence="2" id="KW-1185">Reference proteome</keyword>
<dbReference type="RefSeq" id="WP_305102181.1">
    <property type="nucleotide sequence ID" value="NZ_JAUTWS010000002.1"/>
</dbReference>
<protein>
    <submittedName>
        <fullName evidence="1">Carotenoid 1,2-hydratase</fullName>
    </submittedName>
</protein>
<reference evidence="1 2" key="1">
    <citation type="submission" date="2023-08" db="EMBL/GenBank/DDBJ databases">
        <title>The draft genome sequence of Paracraurococcus sp. LOR1-02.</title>
        <authorList>
            <person name="Kingkaew E."/>
            <person name="Tanasupawat S."/>
        </authorList>
    </citation>
    <scope>NUCLEOTIDE SEQUENCE [LARGE SCALE GENOMIC DNA]</scope>
    <source>
        <strain evidence="1 2">LOR1-02</strain>
    </source>
</reference>
<evidence type="ECO:0000313" key="1">
    <source>
        <dbReference type="EMBL" id="MDO9707316.1"/>
    </source>
</evidence>
<dbReference type="EMBL" id="JAUTWS010000002">
    <property type="protein sequence ID" value="MDO9707316.1"/>
    <property type="molecule type" value="Genomic_DNA"/>
</dbReference>
<gene>
    <name evidence="1" type="ORF">Q7A36_03095</name>
</gene>
<proteinExistence type="predicted"/>
<organism evidence="1 2">
    <name type="scientific">Paracraurococcus lichenis</name>
    <dbReference type="NCBI Taxonomy" id="3064888"/>
    <lineage>
        <taxon>Bacteria</taxon>
        <taxon>Pseudomonadati</taxon>
        <taxon>Pseudomonadota</taxon>
        <taxon>Alphaproteobacteria</taxon>
        <taxon>Acetobacterales</taxon>
        <taxon>Roseomonadaceae</taxon>
        <taxon>Paracraurococcus</taxon>
    </lineage>
</organism>
<dbReference type="SUPFAM" id="SSF159245">
    <property type="entry name" value="AttH-like"/>
    <property type="match status" value="1"/>
</dbReference>
<dbReference type="Proteomes" id="UP001243009">
    <property type="component" value="Unassembled WGS sequence"/>
</dbReference>
<accession>A0ABT9DTU5</accession>
<dbReference type="CDD" id="cd21471">
    <property type="entry name" value="CrtC-like"/>
    <property type="match status" value="1"/>
</dbReference>